<organism evidence="3 5">
    <name type="scientific">Bacillus thuringiensis</name>
    <dbReference type="NCBI Taxonomy" id="1428"/>
    <lineage>
        <taxon>Bacteria</taxon>
        <taxon>Bacillati</taxon>
        <taxon>Bacillota</taxon>
        <taxon>Bacilli</taxon>
        <taxon>Bacillales</taxon>
        <taxon>Bacillaceae</taxon>
        <taxon>Bacillus</taxon>
        <taxon>Bacillus cereus group</taxon>
    </lineage>
</organism>
<feature type="transmembrane region" description="Helical" evidence="1">
    <location>
        <begin position="32"/>
        <end position="49"/>
    </location>
</feature>
<dbReference type="GeneID" id="45022149"/>
<keyword evidence="1" id="KW-0812">Transmembrane</keyword>
<proteinExistence type="predicted"/>
<reference evidence="2 4" key="1">
    <citation type="journal article" date="2015" name="Genome Announc.">
        <title>Complete genome sequences for 35 biothreat assay-relevant bacillus species.</title>
        <authorList>
            <person name="Johnson S.L."/>
            <person name="Daligault H.E."/>
            <person name="Davenport K.W."/>
            <person name="Jaissle J."/>
            <person name="Frey K.G."/>
            <person name="Ladner J.T."/>
            <person name="Broomall S.M."/>
            <person name="Bishop-Lilly K.A."/>
            <person name="Bruce D.C."/>
            <person name="Gibbons H.S."/>
            <person name="Coyne S.R."/>
            <person name="Lo C.C."/>
            <person name="Meincke L."/>
            <person name="Munk A.C."/>
            <person name="Koroleva G.I."/>
            <person name="Rosenzweig C.N."/>
            <person name="Palacios G.F."/>
            <person name="Redden C.L."/>
            <person name="Minogue T.D."/>
            <person name="Chain P.S."/>
        </authorList>
    </citation>
    <scope>NUCLEOTIDE SEQUENCE [LARGE SCALE GENOMIC DNA]</scope>
    <source>
        <strain evidence="2 4">HD1011</strain>
    </source>
</reference>
<feature type="transmembrane region" description="Helical" evidence="1">
    <location>
        <begin position="61"/>
        <end position="78"/>
    </location>
</feature>
<name>A0A0B5XG56_BACTU</name>
<dbReference type="OMA" id="ICFTIVY"/>
<dbReference type="Proteomes" id="UP000031876">
    <property type="component" value="Chromosome"/>
</dbReference>
<dbReference type="Proteomes" id="UP000286687">
    <property type="component" value="Unassembled WGS sequence"/>
</dbReference>
<dbReference type="RefSeq" id="WP_001061030.1">
    <property type="nucleotide sequence ID" value="NZ_CP009335.1"/>
</dbReference>
<dbReference type="EMBL" id="CP009335">
    <property type="protein sequence ID" value="AJG78334.1"/>
    <property type="molecule type" value="Genomic_DNA"/>
</dbReference>
<evidence type="ECO:0000313" key="3">
    <source>
        <dbReference type="EMBL" id="RVU61033.1"/>
    </source>
</evidence>
<dbReference type="KEGG" id="btw:BF38_3461"/>
<protein>
    <submittedName>
        <fullName evidence="2">Group-specific protein</fullName>
    </submittedName>
</protein>
<evidence type="ECO:0000313" key="4">
    <source>
        <dbReference type="Proteomes" id="UP000031876"/>
    </source>
</evidence>
<gene>
    <name evidence="2" type="ORF">BF38_3461</name>
    <name evidence="3" type="ORF">BM74_28010</name>
</gene>
<dbReference type="EMBL" id="LDER01000340">
    <property type="protein sequence ID" value="RVU61033.1"/>
    <property type="molecule type" value="Genomic_DNA"/>
</dbReference>
<accession>A0A0B5XG56</accession>
<evidence type="ECO:0000313" key="2">
    <source>
        <dbReference type="EMBL" id="AJG78334.1"/>
    </source>
</evidence>
<keyword evidence="1" id="KW-0472">Membrane</keyword>
<evidence type="ECO:0000256" key="1">
    <source>
        <dbReference type="SAM" id="Phobius"/>
    </source>
</evidence>
<sequence length="84" mass="10061">MNNLFRFQIRLNRKKSLITSMIEEEVEDVNRCIRIVLMSMMMAVFWFTIQEVIQVTLNYQIHDLLIGALCFTIVYLLYDKLGLR</sequence>
<keyword evidence="1" id="KW-1133">Transmembrane helix</keyword>
<dbReference type="AlphaFoldDB" id="A0A0B5XG56"/>
<evidence type="ECO:0000313" key="5">
    <source>
        <dbReference type="Proteomes" id="UP000286687"/>
    </source>
</evidence>
<reference evidence="3 5" key="2">
    <citation type="submission" date="2018-01" db="EMBL/GenBank/DDBJ databases">
        <title>Complete genome sequence of G25-42.</title>
        <authorList>
            <person name="Zheng Z."/>
            <person name="Sun M."/>
        </authorList>
    </citation>
    <scope>NUCLEOTIDE SEQUENCE [LARGE SCALE GENOMIC DNA]</scope>
    <source>
        <strain evidence="3 5">G25-42</strain>
    </source>
</reference>